<name>A0ABT9LZ33_9BACL</name>
<accession>A0ABT9LZ33</accession>
<sequence length="165" mass="17914">MKWILMVTFLVVLYGMTHIQVLNMTTQEIAYTRIETAMRLADHDATLDVTEASVAAGEPVFDQTAALATFEQSLAENLDLNPTTLQPYPNTLLTVAPKILTVSYFDWSDVTAFPTTIVDTTDGVDMPVSAPSILAVVQFTIPSHAPGVPAITEAVPVVESYHGEM</sequence>
<protein>
    <submittedName>
        <fullName evidence="1">Uncharacterized protein</fullName>
    </submittedName>
</protein>
<dbReference type="EMBL" id="JAURUO010000013">
    <property type="protein sequence ID" value="MDP9729396.1"/>
    <property type="molecule type" value="Genomic_DNA"/>
</dbReference>
<dbReference type="Proteomes" id="UP001229209">
    <property type="component" value="Unassembled WGS sequence"/>
</dbReference>
<reference evidence="1 2" key="1">
    <citation type="submission" date="2023-07" db="EMBL/GenBank/DDBJ databases">
        <title>Genomic Encyclopedia of Type Strains, Phase IV (KMG-IV): sequencing the most valuable type-strain genomes for metagenomic binning, comparative biology and taxonomic classification.</title>
        <authorList>
            <person name="Goeker M."/>
        </authorList>
    </citation>
    <scope>NUCLEOTIDE SEQUENCE [LARGE SCALE GENOMIC DNA]</scope>
    <source>
        <strain evidence="1 2">DSM 25924</strain>
    </source>
</reference>
<organism evidence="1 2">
    <name type="scientific">Alicyclobacillus tolerans</name>
    <dbReference type="NCBI Taxonomy" id="90970"/>
    <lineage>
        <taxon>Bacteria</taxon>
        <taxon>Bacillati</taxon>
        <taxon>Bacillota</taxon>
        <taxon>Bacilli</taxon>
        <taxon>Bacillales</taxon>
        <taxon>Alicyclobacillaceae</taxon>
        <taxon>Alicyclobacillus</taxon>
    </lineage>
</organism>
<gene>
    <name evidence="1" type="ORF">J2S04_002369</name>
</gene>
<evidence type="ECO:0000313" key="1">
    <source>
        <dbReference type="EMBL" id="MDP9729396.1"/>
    </source>
</evidence>
<comment type="caution">
    <text evidence="1">The sequence shown here is derived from an EMBL/GenBank/DDBJ whole genome shotgun (WGS) entry which is preliminary data.</text>
</comment>
<dbReference type="RefSeq" id="WP_203115663.1">
    <property type="nucleotide sequence ID" value="NZ_JAURUO010000013.1"/>
</dbReference>
<evidence type="ECO:0000313" key="2">
    <source>
        <dbReference type="Proteomes" id="UP001229209"/>
    </source>
</evidence>
<keyword evidence="2" id="KW-1185">Reference proteome</keyword>
<proteinExistence type="predicted"/>